<dbReference type="STRING" id="938405.SAMN02927895_03514"/>
<evidence type="ECO:0000259" key="2">
    <source>
        <dbReference type="Pfam" id="PF01243"/>
    </source>
</evidence>
<dbReference type="InterPro" id="IPR012349">
    <property type="entry name" value="Split_barrel_FMN-bd"/>
</dbReference>
<gene>
    <name evidence="3" type="ORF">SAMN04487779_101926</name>
</gene>
<protein>
    <recommendedName>
        <fullName evidence="2">Pyridoxamine 5'-phosphate oxidase N-terminal domain-containing protein</fullName>
    </recommendedName>
</protein>
<dbReference type="SUPFAM" id="SSF50475">
    <property type="entry name" value="FMN-binding split barrel"/>
    <property type="match status" value="1"/>
</dbReference>
<evidence type="ECO:0000256" key="1">
    <source>
        <dbReference type="SAM" id="MobiDB-lite"/>
    </source>
</evidence>
<dbReference type="PANTHER" id="PTHR42815">
    <property type="entry name" value="FAD-BINDING, PUTATIVE (AFU_ORTHOLOGUE AFUA_6G07600)-RELATED"/>
    <property type="match status" value="1"/>
</dbReference>
<sequence>MRPDPTPAAPSPWHAGERALHQGLGLGARMEEIGRHALRDHMLPQHQGFFPRLPFLVMGAVDAEGDAWATLRAGPPGFLRVPDPYRLRVEARRDPADPAEAGLEDGAAVAVLGIELATRRRNRLNGILRRGGPEGFTVEVEQSFGNCPQYIQRREVAPPRDPPAATAPPQVSRSLGKRGRAMIAAADSFFVATYVEREEGRRQVDVSHRGGRPGFVRADGGGVLTIPDFAGNRFFNTLGNIVANPRASLVFVDGASGDLLQMTGRAEVILDSPEIAAFRGAERLWRFTPEAVVLRPGAFPLRLTLSEGGWAPSTLATGSWEHGGVPS</sequence>
<dbReference type="Pfam" id="PF01243">
    <property type="entry name" value="PNPOx_N"/>
    <property type="match status" value="1"/>
</dbReference>
<dbReference type="PANTHER" id="PTHR42815:SF2">
    <property type="entry name" value="FAD-BINDING, PUTATIVE (AFU_ORTHOLOGUE AFUA_6G07600)-RELATED"/>
    <property type="match status" value="1"/>
</dbReference>
<dbReference type="AlphaFoldDB" id="A0A1G7ABR5"/>
<feature type="domain" description="Pyridoxamine 5'-phosphate oxidase N-terminal" evidence="2">
    <location>
        <begin position="180"/>
        <end position="278"/>
    </location>
</feature>
<reference evidence="3 4" key="1">
    <citation type="submission" date="2016-10" db="EMBL/GenBank/DDBJ databases">
        <authorList>
            <person name="de Groot N.N."/>
        </authorList>
    </citation>
    <scope>NUCLEOTIDE SEQUENCE [LARGE SCALE GENOMIC DNA]</scope>
    <source>
        <strain evidence="3 4">CPCC 100156</strain>
    </source>
</reference>
<dbReference type="Proteomes" id="UP000198925">
    <property type="component" value="Unassembled WGS sequence"/>
</dbReference>
<organism evidence="3 4">
    <name type="scientific">Belnapia rosea</name>
    <dbReference type="NCBI Taxonomy" id="938405"/>
    <lineage>
        <taxon>Bacteria</taxon>
        <taxon>Pseudomonadati</taxon>
        <taxon>Pseudomonadota</taxon>
        <taxon>Alphaproteobacteria</taxon>
        <taxon>Acetobacterales</taxon>
        <taxon>Roseomonadaceae</taxon>
        <taxon>Belnapia</taxon>
    </lineage>
</organism>
<proteinExistence type="predicted"/>
<accession>A0A1G7ABR5</accession>
<dbReference type="Gene3D" id="2.30.110.10">
    <property type="entry name" value="Electron Transport, Fmn-binding Protein, Chain A"/>
    <property type="match status" value="1"/>
</dbReference>
<feature type="region of interest" description="Disordered" evidence="1">
    <location>
        <begin position="156"/>
        <end position="175"/>
    </location>
</feature>
<evidence type="ECO:0000313" key="3">
    <source>
        <dbReference type="EMBL" id="SDE11907.1"/>
    </source>
</evidence>
<dbReference type="RefSeq" id="WP_090664685.1">
    <property type="nucleotide sequence ID" value="NZ_FMZX01000019.1"/>
</dbReference>
<keyword evidence="4" id="KW-1185">Reference proteome</keyword>
<dbReference type="InterPro" id="IPR011576">
    <property type="entry name" value="Pyridox_Oxase_N"/>
</dbReference>
<evidence type="ECO:0000313" key="4">
    <source>
        <dbReference type="Proteomes" id="UP000198925"/>
    </source>
</evidence>
<name>A0A1G7ABR5_9PROT</name>
<dbReference type="EMBL" id="FMZX01000019">
    <property type="protein sequence ID" value="SDE11907.1"/>
    <property type="molecule type" value="Genomic_DNA"/>
</dbReference>